<evidence type="ECO:0000313" key="3">
    <source>
        <dbReference type="Proteomes" id="UP000027822"/>
    </source>
</evidence>
<dbReference type="Gene3D" id="3.10.290.10">
    <property type="entry name" value="RNA-binding S4 domain"/>
    <property type="match status" value="1"/>
</dbReference>
<organism evidence="2 3">
    <name type="scientific">Bacillus manliponensis</name>
    <dbReference type="NCBI Taxonomy" id="574376"/>
    <lineage>
        <taxon>Bacteria</taxon>
        <taxon>Bacillati</taxon>
        <taxon>Bacillota</taxon>
        <taxon>Bacilli</taxon>
        <taxon>Bacillales</taxon>
        <taxon>Bacillaceae</taxon>
        <taxon>Bacillus</taxon>
        <taxon>Bacillus cereus group</taxon>
    </lineage>
</organism>
<dbReference type="AlphaFoldDB" id="A0A073JRZ5"/>
<dbReference type="RefSeq" id="WP_034642412.1">
    <property type="nucleotide sequence ID" value="NZ_CBCSJC010000022.1"/>
</dbReference>
<dbReference type="PROSITE" id="PS50889">
    <property type="entry name" value="S4"/>
    <property type="match status" value="1"/>
</dbReference>
<dbReference type="GO" id="GO:0003723">
    <property type="term" value="F:RNA binding"/>
    <property type="evidence" value="ECO:0007669"/>
    <property type="project" value="UniProtKB-KW"/>
</dbReference>
<keyword evidence="1" id="KW-0694">RNA-binding</keyword>
<evidence type="ECO:0000256" key="1">
    <source>
        <dbReference type="PROSITE-ProRule" id="PRU00182"/>
    </source>
</evidence>
<sequence>MQKVQLSWNLYETNAENVIQKHCKNCGQITAFTDSNIRRHNANGKNIYRFAIYKCPNGHTWNKKLEIYKAYTDHVRLFGERSEEQTEIDNTVSITTHQQRGIDIIEIMLRDIYGTFRLDKTLAMHIEDWSRSAIVSKLNDGSILLNGNTVKPSTKLCADDCISIFVS</sequence>
<dbReference type="SUPFAM" id="SSF55174">
    <property type="entry name" value="Alpha-L RNA-binding motif"/>
    <property type="match status" value="1"/>
</dbReference>
<reference evidence="2 3" key="1">
    <citation type="submission" date="2014-06" db="EMBL/GenBank/DDBJ databases">
        <title>Draft genome sequence of Bacillus manliponensis JCM 15802 (MCCC 1A00708).</title>
        <authorList>
            <person name="Lai Q."/>
            <person name="Liu Y."/>
            <person name="Shao Z."/>
        </authorList>
    </citation>
    <scope>NUCLEOTIDE SEQUENCE [LARGE SCALE GENOMIC DNA]</scope>
    <source>
        <strain evidence="2 3">JCM 15802</strain>
    </source>
</reference>
<protein>
    <submittedName>
        <fullName evidence="2">Uncharacterized protein</fullName>
    </submittedName>
</protein>
<dbReference type="Proteomes" id="UP000027822">
    <property type="component" value="Unassembled WGS sequence"/>
</dbReference>
<proteinExistence type="predicted"/>
<name>A0A073JRZ5_9BACI</name>
<dbReference type="OrthoDB" id="9810886at2"/>
<accession>A0A073JRZ5</accession>
<dbReference type="eggNOG" id="COG4332">
    <property type="taxonomic scope" value="Bacteria"/>
</dbReference>
<dbReference type="EMBL" id="JOTN01000021">
    <property type="protein sequence ID" value="KEK17859.1"/>
    <property type="molecule type" value="Genomic_DNA"/>
</dbReference>
<comment type="caution">
    <text evidence="2">The sequence shown here is derived from an EMBL/GenBank/DDBJ whole genome shotgun (WGS) entry which is preliminary data.</text>
</comment>
<dbReference type="InterPro" id="IPR036986">
    <property type="entry name" value="S4_RNA-bd_sf"/>
</dbReference>
<evidence type="ECO:0000313" key="2">
    <source>
        <dbReference type="EMBL" id="KEK17859.1"/>
    </source>
</evidence>
<gene>
    <name evidence="2" type="ORF">BAMA_10910</name>
</gene>
<keyword evidence="3" id="KW-1185">Reference proteome</keyword>
<dbReference type="CDD" id="cd00165">
    <property type="entry name" value="S4"/>
    <property type="match status" value="1"/>
</dbReference>